<reference evidence="1" key="1">
    <citation type="journal article" date="2022" name="bioRxiv">
        <title>Sequencing and chromosome-scale assembly of the giantPleurodeles waltlgenome.</title>
        <authorList>
            <person name="Brown T."/>
            <person name="Elewa A."/>
            <person name="Iarovenko S."/>
            <person name="Subramanian E."/>
            <person name="Araus A.J."/>
            <person name="Petzold A."/>
            <person name="Susuki M."/>
            <person name="Suzuki K.-i.T."/>
            <person name="Hayashi T."/>
            <person name="Toyoda A."/>
            <person name="Oliveira C."/>
            <person name="Osipova E."/>
            <person name="Leigh N.D."/>
            <person name="Simon A."/>
            <person name="Yun M.H."/>
        </authorList>
    </citation>
    <scope>NUCLEOTIDE SEQUENCE</scope>
    <source>
        <strain evidence="1">20211129_DDA</strain>
        <tissue evidence="1">Liver</tissue>
    </source>
</reference>
<name>A0AAV7P7D0_PLEWA</name>
<keyword evidence="2" id="KW-1185">Reference proteome</keyword>
<gene>
    <name evidence="1" type="ORF">NDU88_002684</name>
</gene>
<evidence type="ECO:0000313" key="2">
    <source>
        <dbReference type="Proteomes" id="UP001066276"/>
    </source>
</evidence>
<protein>
    <submittedName>
        <fullName evidence="1">Uncharacterized protein</fullName>
    </submittedName>
</protein>
<dbReference type="AlphaFoldDB" id="A0AAV7P7D0"/>
<sequence length="67" mass="6938">MSEAAATVALLGESLVSGGEAPTEVDMCSLASAPSALLRLFFGCSLSGPCCQFSASLADFYEYFRCS</sequence>
<proteinExistence type="predicted"/>
<dbReference type="Proteomes" id="UP001066276">
    <property type="component" value="Chromosome 7"/>
</dbReference>
<dbReference type="EMBL" id="JANPWB010000011">
    <property type="protein sequence ID" value="KAJ1124223.1"/>
    <property type="molecule type" value="Genomic_DNA"/>
</dbReference>
<accession>A0AAV7P7D0</accession>
<evidence type="ECO:0000313" key="1">
    <source>
        <dbReference type="EMBL" id="KAJ1124223.1"/>
    </source>
</evidence>
<comment type="caution">
    <text evidence="1">The sequence shown here is derived from an EMBL/GenBank/DDBJ whole genome shotgun (WGS) entry which is preliminary data.</text>
</comment>
<organism evidence="1 2">
    <name type="scientific">Pleurodeles waltl</name>
    <name type="common">Iberian ribbed newt</name>
    <dbReference type="NCBI Taxonomy" id="8319"/>
    <lineage>
        <taxon>Eukaryota</taxon>
        <taxon>Metazoa</taxon>
        <taxon>Chordata</taxon>
        <taxon>Craniata</taxon>
        <taxon>Vertebrata</taxon>
        <taxon>Euteleostomi</taxon>
        <taxon>Amphibia</taxon>
        <taxon>Batrachia</taxon>
        <taxon>Caudata</taxon>
        <taxon>Salamandroidea</taxon>
        <taxon>Salamandridae</taxon>
        <taxon>Pleurodelinae</taxon>
        <taxon>Pleurodeles</taxon>
    </lineage>
</organism>